<evidence type="ECO:0000313" key="3">
    <source>
        <dbReference type="Proteomes" id="UP000654304"/>
    </source>
</evidence>
<sequence length="169" mass="19098">MTLATMGLYATYWFYRNWRAYRESTGDNIWPVARAIFSIFFTHALLREIADSRPQLQQLRGWNHRFQAHMIVLLTILMRIFDRMAGKGIGVPVTDLLSLALLIPFTMFLVQVQSNVNLAMRDPEGQRNARFGVANVIWIALGILLWMSVLQDMTGGFSSGSGSTGSVII</sequence>
<gene>
    <name evidence="2" type="ORF">H8K43_16775</name>
</gene>
<dbReference type="EMBL" id="JACOGD010000010">
    <property type="protein sequence ID" value="MBC3933334.1"/>
    <property type="molecule type" value="Genomic_DNA"/>
</dbReference>
<organism evidence="2 3">
    <name type="scientific">Undibacterium curvum</name>
    <dbReference type="NCBI Taxonomy" id="2762294"/>
    <lineage>
        <taxon>Bacteria</taxon>
        <taxon>Pseudomonadati</taxon>
        <taxon>Pseudomonadota</taxon>
        <taxon>Betaproteobacteria</taxon>
        <taxon>Burkholderiales</taxon>
        <taxon>Oxalobacteraceae</taxon>
        <taxon>Undibacterium</taxon>
    </lineage>
</organism>
<keyword evidence="1" id="KW-0472">Membrane</keyword>
<evidence type="ECO:0008006" key="4">
    <source>
        <dbReference type="Google" id="ProtNLM"/>
    </source>
</evidence>
<comment type="caution">
    <text evidence="2">The sequence shown here is derived from an EMBL/GenBank/DDBJ whole genome shotgun (WGS) entry which is preliminary data.</text>
</comment>
<protein>
    <recommendedName>
        <fullName evidence="4">DUF4234 domain-containing protein</fullName>
    </recommendedName>
</protein>
<keyword evidence="3" id="KW-1185">Reference proteome</keyword>
<evidence type="ECO:0000313" key="2">
    <source>
        <dbReference type="EMBL" id="MBC3933334.1"/>
    </source>
</evidence>
<feature type="transmembrane region" description="Helical" evidence="1">
    <location>
        <begin position="88"/>
        <end position="110"/>
    </location>
</feature>
<reference evidence="2 3" key="1">
    <citation type="submission" date="2020-08" db="EMBL/GenBank/DDBJ databases">
        <title>Novel species isolated from subtropical streams in China.</title>
        <authorList>
            <person name="Lu H."/>
        </authorList>
    </citation>
    <scope>NUCLEOTIDE SEQUENCE [LARGE SCALE GENOMIC DNA]</scope>
    <source>
        <strain evidence="2 3">CY22W</strain>
    </source>
</reference>
<name>A0ABR7A8X8_9BURK</name>
<dbReference type="RefSeq" id="WP_186904918.1">
    <property type="nucleotide sequence ID" value="NZ_JACOGD010000010.1"/>
</dbReference>
<evidence type="ECO:0000256" key="1">
    <source>
        <dbReference type="SAM" id="Phobius"/>
    </source>
</evidence>
<keyword evidence="1" id="KW-0812">Transmembrane</keyword>
<feature type="transmembrane region" description="Helical" evidence="1">
    <location>
        <begin position="131"/>
        <end position="149"/>
    </location>
</feature>
<keyword evidence="1" id="KW-1133">Transmembrane helix</keyword>
<dbReference type="Proteomes" id="UP000654304">
    <property type="component" value="Unassembled WGS sequence"/>
</dbReference>
<accession>A0ABR7A8X8</accession>
<proteinExistence type="predicted"/>